<dbReference type="Proteomes" id="UP000235916">
    <property type="component" value="Unassembled WGS sequence"/>
</dbReference>
<reference evidence="2 3" key="1">
    <citation type="submission" date="2018-01" db="EMBL/GenBank/DDBJ databases">
        <title>Draft genome sequence of Paucibacter aquatile CR182 isolated from freshwater of the Nakdong River.</title>
        <authorList>
            <person name="Choi A."/>
            <person name="Chung E.J."/>
        </authorList>
    </citation>
    <scope>NUCLEOTIDE SEQUENCE [LARGE SCALE GENOMIC DNA]</scope>
    <source>
        <strain evidence="2 3">CR182</strain>
    </source>
</reference>
<evidence type="ECO:0000313" key="3">
    <source>
        <dbReference type="Proteomes" id="UP000235916"/>
    </source>
</evidence>
<evidence type="ECO:0000313" key="2">
    <source>
        <dbReference type="EMBL" id="PND36310.1"/>
    </source>
</evidence>
<dbReference type="RefSeq" id="WP_102770084.1">
    <property type="nucleotide sequence ID" value="NZ_POSP01000004.1"/>
</dbReference>
<keyword evidence="3" id="KW-1185">Reference proteome</keyword>
<dbReference type="EMBL" id="POSP01000004">
    <property type="protein sequence ID" value="PND36310.1"/>
    <property type="molecule type" value="Genomic_DNA"/>
</dbReference>
<accession>A0A2N8KSA1</accession>
<dbReference type="InterPro" id="IPR023614">
    <property type="entry name" value="Porin_dom_sf"/>
</dbReference>
<gene>
    <name evidence="2" type="ORF">C1O66_21650</name>
</gene>
<dbReference type="SUPFAM" id="SSF56935">
    <property type="entry name" value="Porins"/>
    <property type="match status" value="1"/>
</dbReference>
<feature type="signal peptide" evidence="1">
    <location>
        <begin position="1"/>
        <end position="31"/>
    </location>
</feature>
<dbReference type="OrthoDB" id="9150283at2"/>
<evidence type="ECO:0000256" key="1">
    <source>
        <dbReference type="SAM" id="SignalP"/>
    </source>
</evidence>
<organism evidence="2 3">
    <name type="scientific">Kinneretia aquatilis</name>
    <dbReference type="NCBI Taxonomy" id="2070761"/>
    <lineage>
        <taxon>Bacteria</taxon>
        <taxon>Pseudomonadati</taxon>
        <taxon>Pseudomonadota</taxon>
        <taxon>Betaproteobacteria</taxon>
        <taxon>Burkholderiales</taxon>
        <taxon>Sphaerotilaceae</taxon>
        <taxon>Roseateles</taxon>
    </lineage>
</organism>
<feature type="chain" id="PRO_5014627439" description="Porin domain-containing protein" evidence="1">
    <location>
        <begin position="32"/>
        <end position="425"/>
    </location>
</feature>
<keyword evidence="1" id="KW-0732">Signal</keyword>
<proteinExistence type="predicted"/>
<sequence length="425" mass="46752">MKGWQKPRPAWVARLLGLGCLLGGLSSPALAEGAPGAQGLQLEGFGTLSAYRNDDAVVAARPGERVRLASQAGQWRADGDTVLGLQLRWSSSDTVEWVWQVQARDELSRGYRPNTEWAYLGWQFAPDWSLRIGRQPLPIFLSSESSRVGFAHTTVRPMSAVYGLNSSEPVDGINASWSGAALGGTLSWDLGAGRNRLTVPRGRVDTQALLASALRWQREGLALRLGGAAFRFDLISPGLEAQLQALSNSPQLCLNCSEVLPQRARTRGVQGHVINLALVWEHEDWTLTAEAMQRGGNSVFNAKVQAWYALLSRRFGRWTPYAAVGRSAHTEAPLGLQAAPGSPEASAQSLADLDRSLQRPWDRRIELLGLRWDCFEKLALKLQLERWTATRDRSTPRDGEIRLLPNSAPWDGRLNLLTVSADFVF</sequence>
<protein>
    <recommendedName>
        <fullName evidence="4">Porin domain-containing protein</fullName>
    </recommendedName>
</protein>
<comment type="caution">
    <text evidence="2">The sequence shown here is derived from an EMBL/GenBank/DDBJ whole genome shotgun (WGS) entry which is preliminary data.</text>
</comment>
<name>A0A2N8KSA1_9BURK</name>
<dbReference type="AlphaFoldDB" id="A0A2N8KSA1"/>
<evidence type="ECO:0008006" key="4">
    <source>
        <dbReference type="Google" id="ProtNLM"/>
    </source>
</evidence>
<dbReference type="Gene3D" id="2.40.160.10">
    <property type="entry name" value="Porin"/>
    <property type="match status" value="1"/>
</dbReference>